<evidence type="ECO:0000256" key="2">
    <source>
        <dbReference type="ARBA" id="ARBA00023242"/>
    </source>
</evidence>
<dbReference type="OrthoDB" id="424974at2759"/>
<keyword evidence="2" id="KW-0539">Nucleus</keyword>
<proteinExistence type="predicted"/>
<comment type="subcellular location">
    <subcellularLocation>
        <location evidence="1">Nucleus</location>
    </subcellularLocation>
</comment>
<organism evidence="4 5">
    <name type="scientific">Heliocybe sulcata</name>
    <dbReference type="NCBI Taxonomy" id="5364"/>
    <lineage>
        <taxon>Eukaryota</taxon>
        <taxon>Fungi</taxon>
        <taxon>Dikarya</taxon>
        <taxon>Basidiomycota</taxon>
        <taxon>Agaricomycotina</taxon>
        <taxon>Agaricomycetes</taxon>
        <taxon>Gloeophyllales</taxon>
        <taxon>Gloeophyllaceae</taxon>
        <taxon>Heliocybe</taxon>
    </lineage>
</organism>
<dbReference type="PROSITE" id="PS00463">
    <property type="entry name" value="ZN2_CY6_FUNGAL_1"/>
    <property type="match status" value="1"/>
</dbReference>
<gene>
    <name evidence="4" type="ORF">OE88DRAFT_1632864</name>
</gene>
<dbReference type="PROSITE" id="PS50048">
    <property type="entry name" value="ZN2_CY6_FUNGAL_2"/>
    <property type="match status" value="1"/>
</dbReference>
<dbReference type="CDD" id="cd00067">
    <property type="entry name" value="GAL4"/>
    <property type="match status" value="1"/>
</dbReference>
<name>A0A5C3MWM3_9AGAM</name>
<keyword evidence="5" id="KW-1185">Reference proteome</keyword>
<dbReference type="Proteomes" id="UP000305948">
    <property type="component" value="Unassembled WGS sequence"/>
</dbReference>
<dbReference type="SUPFAM" id="SSF57701">
    <property type="entry name" value="Zn2/Cys6 DNA-binding domain"/>
    <property type="match status" value="1"/>
</dbReference>
<protein>
    <recommendedName>
        <fullName evidence="3">Zn(2)-C6 fungal-type domain-containing protein</fullName>
    </recommendedName>
</protein>
<dbReference type="EMBL" id="ML213515">
    <property type="protein sequence ID" value="TFK49580.1"/>
    <property type="molecule type" value="Genomic_DNA"/>
</dbReference>
<reference evidence="4 5" key="1">
    <citation type="journal article" date="2019" name="Nat. Ecol. Evol.">
        <title>Megaphylogeny resolves global patterns of mushroom evolution.</title>
        <authorList>
            <person name="Varga T."/>
            <person name="Krizsan K."/>
            <person name="Foldi C."/>
            <person name="Dima B."/>
            <person name="Sanchez-Garcia M."/>
            <person name="Sanchez-Ramirez S."/>
            <person name="Szollosi G.J."/>
            <person name="Szarkandi J.G."/>
            <person name="Papp V."/>
            <person name="Albert L."/>
            <person name="Andreopoulos W."/>
            <person name="Angelini C."/>
            <person name="Antonin V."/>
            <person name="Barry K.W."/>
            <person name="Bougher N.L."/>
            <person name="Buchanan P."/>
            <person name="Buyck B."/>
            <person name="Bense V."/>
            <person name="Catcheside P."/>
            <person name="Chovatia M."/>
            <person name="Cooper J."/>
            <person name="Damon W."/>
            <person name="Desjardin D."/>
            <person name="Finy P."/>
            <person name="Geml J."/>
            <person name="Haridas S."/>
            <person name="Hughes K."/>
            <person name="Justo A."/>
            <person name="Karasinski D."/>
            <person name="Kautmanova I."/>
            <person name="Kiss B."/>
            <person name="Kocsube S."/>
            <person name="Kotiranta H."/>
            <person name="LaButti K.M."/>
            <person name="Lechner B.E."/>
            <person name="Liimatainen K."/>
            <person name="Lipzen A."/>
            <person name="Lukacs Z."/>
            <person name="Mihaltcheva S."/>
            <person name="Morgado L.N."/>
            <person name="Niskanen T."/>
            <person name="Noordeloos M.E."/>
            <person name="Ohm R.A."/>
            <person name="Ortiz-Santana B."/>
            <person name="Ovrebo C."/>
            <person name="Racz N."/>
            <person name="Riley R."/>
            <person name="Savchenko A."/>
            <person name="Shiryaev A."/>
            <person name="Soop K."/>
            <person name="Spirin V."/>
            <person name="Szebenyi C."/>
            <person name="Tomsovsky M."/>
            <person name="Tulloss R.E."/>
            <person name="Uehling J."/>
            <person name="Grigoriev I.V."/>
            <person name="Vagvolgyi C."/>
            <person name="Papp T."/>
            <person name="Martin F.M."/>
            <person name="Miettinen O."/>
            <person name="Hibbett D.S."/>
            <person name="Nagy L.G."/>
        </authorList>
    </citation>
    <scope>NUCLEOTIDE SEQUENCE [LARGE SCALE GENOMIC DNA]</scope>
    <source>
        <strain evidence="4 5">OMC1185</strain>
    </source>
</reference>
<accession>A0A5C3MWM3</accession>
<evidence type="ECO:0000313" key="5">
    <source>
        <dbReference type="Proteomes" id="UP000305948"/>
    </source>
</evidence>
<feature type="domain" description="Zn(2)-C6 fungal-type" evidence="3">
    <location>
        <begin position="28"/>
        <end position="57"/>
    </location>
</feature>
<dbReference type="GO" id="GO:0000981">
    <property type="term" value="F:DNA-binding transcription factor activity, RNA polymerase II-specific"/>
    <property type="evidence" value="ECO:0007669"/>
    <property type="project" value="InterPro"/>
</dbReference>
<dbReference type="AlphaFoldDB" id="A0A5C3MWM3"/>
<evidence type="ECO:0000313" key="4">
    <source>
        <dbReference type="EMBL" id="TFK49580.1"/>
    </source>
</evidence>
<dbReference type="STRING" id="5364.A0A5C3MWM3"/>
<dbReference type="GO" id="GO:0008270">
    <property type="term" value="F:zinc ion binding"/>
    <property type="evidence" value="ECO:0007669"/>
    <property type="project" value="InterPro"/>
</dbReference>
<sequence length="170" mass="19063">MPPDPIRGVRWGSRDEEQNTRRLKGELSCAECKRLKHKCDKKVPCGSCERRGCQKICPTGTLSHGQASRYILADTVELHRVIAEMSQRIQQLETALADAHANLSNQSHPLLMGDLLAIKFWPGKRDIPRENRDTAEEEQHICNLLGTLSLNEQGEAKYYGQSAGLEVRAS</sequence>
<dbReference type="Gene3D" id="4.10.240.10">
    <property type="entry name" value="Zn(2)-C6 fungal-type DNA-binding domain"/>
    <property type="match status" value="1"/>
</dbReference>
<dbReference type="InterPro" id="IPR001138">
    <property type="entry name" value="Zn2Cys6_DnaBD"/>
</dbReference>
<evidence type="ECO:0000259" key="3">
    <source>
        <dbReference type="PROSITE" id="PS50048"/>
    </source>
</evidence>
<evidence type="ECO:0000256" key="1">
    <source>
        <dbReference type="ARBA" id="ARBA00004123"/>
    </source>
</evidence>
<dbReference type="GO" id="GO:0005634">
    <property type="term" value="C:nucleus"/>
    <property type="evidence" value="ECO:0007669"/>
    <property type="project" value="UniProtKB-SubCell"/>
</dbReference>
<dbReference type="InterPro" id="IPR036864">
    <property type="entry name" value="Zn2-C6_fun-type_DNA-bd_sf"/>
</dbReference>
<dbReference type="PANTHER" id="PTHR31001">
    <property type="entry name" value="UNCHARACTERIZED TRANSCRIPTIONAL REGULATORY PROTEIN"/>
    <property type="match status" value="1"/>
</dbReference>
<dbReference type="InterPro" id="IPR050613">
    <property type="entry name" value="Sec_Metabolite_Reg"/>
</dbReference>
<dbReference type="PANTHER" id="PTHR31001:SF56">
    <property type="entry name" value="ZN(2)-C6 FUNGAL-TYPE DOMAIN-CONTAINING PROTEIN"/>
    <property type="match status" value="1"/>
</dbReference>